<gene>
    <name evidence="13" type="ORF">SLEP1_g45142</name>
</gene>
<keyword evidence="6" id="KW-0862">Zinc</keyword>
<sequence length="908" mass="103544">MAKARKQNRLLRSQFGGRFEGEEETALLLFDPTQDVVEGHSDSIDLDDNVSFVTTSNDSEAAEARRRRSQHKIFDDSFLILEFEIEFRRNMEDINKLNPATKEYLMQYDPKYWCKAFLDTHCKCDAVDNNMSETFNGFILEARQKAAMSLLEDLRWKCSKRIIAKQAYVDKSFVGEVGPKIWEKIEEHRATMSRCYMLSRALVEYEMKERNDSFVVNVRDHTCTCRVWQLNGIPCRHAMLAIQHREENFEDYVHPCYRRQAYINTYKHCIIPLDGMERWEETGMPPLDPPVERKTTGRPKKKRHLEDWEISNGSNISRKGRIMTCRVCFKQGHNSITCPSKKPKNAEESSSTQANVVNNNSIKIEMPIGDARVAGVVEMQLQPKNQQVAGENQLLVVDDQPENQLLATDVQDQTGNLSSNLMGIQQAKKGRKNDANNSVQCPPELPQEFRRKCQHKRKAKPIIKELVVEFVSGTINIEVNEGTSHGHQVHVHGKGKAVHGNKGKVIQTTKKVNESRKKMTTFEGYGAYFNIETGLCILDLGQKSRRILSIPRKKPKVSAKAPVESTVYTTVHAPIHATVHTPGSWVFDETYPLYDTSSCPFVEKEFNCQGNGRPDNQYLKYKWQPATCTLPRFNGESFLRRMKGKKILLVGDSLSHNHWESLTCMLHAALPQSNYTLEQKGGVTTFFMMDYGVSLSLSHNVYLVDIVKEQIGWVLKLDSIENGNSWKGYDVLIFNTWHWWLHNDTNKPWDYMEIGGKLVKDMDRLAAFKEGLTTWSKWVDSNIDPTITQVFFQGISPTHYRGQEWNGLGTATCKGETTPVKGSIYPGGSPPAVDVVKEVLSKMSKEVTLLDITTLSQLRKDGHPSIYGIDGQNGNDCSHWCLAGVPDTWNELLFAILTNQQIRKHVKH</sequence>
<accession>A0AAV5LJJ6</accession>
<dbReference type="Proteomes" id="UP001054252">
    <property type="component" value="Unassembled WGS sequence"/>
</dbReference>
<dbReference type="GO" id="GO:0016413">
    <property type="term" value="F:O-acetyltransferase activity"/>
    <property type="evidence" value="ECO:0007669"/>
    <property type="project" value="InterPro"/>
</dbReference>
<dbReference type="InterPro" id="IPR029962">
    <property type="entry name" value="TBL"/>
</dbReference>
<protein>
    <recommendedName>
        <fullName evidence="12">SWIM-type domain-containing protein</fullName>
    </recommendedName>
</protein>
<comment type="similarity">
    <text evidence="2">Belongs to the PC-esterase family. TBL subfamily.</text>
</comment>
<evidence type="ECO:0000256" key="10">
    <source>
        <dbReference type="PROSITE-ProRule" id="PRU00325"/>
    </source>
</evidence>
<proteinExistence type="inferred from homology"/>
<dbReference type="Pfam" id="PF13839">
    <property type="entry name" value="PC-Esterase"/>
    <property type="match status" value="1"/>
</dbReference>
<dbReference type="InterPro" id="IPR026057">
    <property type="entry name" value="TBL_C"/>
</dbReference>
<organism evidence="13 14">
    <name type="scientific">Rubroshorea leprosula</name>
    <dbReference type="NCBI Taxonomy" id="152421"/>
    <lineage>
        <taxon>Eukaryota</taxon>
        <taxon>Viridiplantae</taxon>
        <taxon>Streptophyta</taxon>
        <taxon>Embryophyta</taxon>
        <taxon>Tracheophyta</taxon>
        <taxon>Spermatophyta</taxon>
        <taxon>Magnoliopsida</taxon>
        <taxon>eudicotyledons</taxon>
        <taxon>Gunneridae</taxon>
        <taxon>Pentapetalae</taxon>
        <taxon>rosids</taxon>
        <taxon>malvids</taxon>
        <taxon>Malvales</taxon>
        <taxon>Dipterocarpaceae</taxon>
        <taxon>Rubroshorea</taxon>
    </lineage>
</organism>
<keyword evidence="4" id="KW-0479">Metal-binding</keyword>
<evidence type="ECO:0000256" key="5">
    <source>
        <dbReference type="ARBA" id="ARBA00022771"/>
    </source>
</evidence>
<dbReference type="PROSITE" id="PS50966">
    <property type="entry name" value="ZF_SWIM"/>
    <property type="match status" value="1"/>
</dbReference>
<evidence type="ECO:0000256" key="6">
    <source>
        <dbReference type="ARBA" id="ARBA00022833"/>
    </source>
</evidence>
<dbReference type="Pfam" id="PF14416">
    <property type="entry name" value="PMR5N"/>
    <property type="match status" value="1"/>
</dbReference>
<evidence type="ECO:0000256" key="2">
    <source>
        <dbReference type="ARBA" id="ARBA00007727"/>
    </source>
</evidence>
<dbReference type="PANTHER" id="PTHR32285">
    <property type="entry name" value="PROTEIN TRICHOME BIREFRINGENCE-LIKE 9-RELATED"/>
    <property type="match status" value="1"/>
</dbReference>
<comment type="caution">
    <text evidence="13">The sequence shown here is derived from an EMBL/GenBank/DDBJ whole genome shotgun (WGS) entry which is preliminary data.</text>
</comment>
<keyword evidence="8" id="KW-1133">Transmembrane helix</keyword>
<evidence type="ECO:0000259" key="12">
    <source>
        <dbReference type="PROSITE" id="PS50966"/>
    </source>
</evidence>
<reference evidence="13 14" key="1">
    <citation type="journal article" date="2021" name="Commun. Biol.">
        <title>The genome of Shorea leprosula (Dipterocarpaceae) highlights the ecological relevance of drought in aseasonal tropical rainforests.</title>
        <authorList>
            <person name="Ng K.K.S."/>
            <person name="Kobayashi M.J."/>
            <person name="Fawcett J.A."/>
            <person name="Hatakeyama M."/>
            <person name="Paape T."/>
            <person name="Ng C.H."/>
            <person name="Ang C.C."/>
            <person name="Tnah L.H."/>
            <person name="Lee C.T."/>
            <person name="Nishiyama T."/>
            <person name="Sese J."/>
            <person name="O'Brien M.J."/>
            <person name="Copetti D."/>
            <person name="Mohd Noor M.I."/>
            <person name="Ong R.C."/>
            <person name="Putra M."/>
            <person name="Sireger I.Z."/>
            <person name="Indrioko S."/>
            <person name="Kosugi Y."/>
            <person name="Izuno A."/>
            <person name="Isagi Y."/>
            <person name="Lee S.L."/>
            <person name="Shimizu K.K."/>
        </authorList>
    </citation>
    <scope>NUCLEOTIDE SEQUENCE [LARGE SCALE GENOMIC DNA]</scope>
    <source>
        <strain evidence="13">214</strain>
    </source>
</reference>
<keyword evidence="14" id="KW-1185">Reference proteome</keyword>
<feature type="region of interest" description="Disordered" evidence="11">
    <location>
        <begin position="282"/>
        <end position="303"/>
    </location>
</feature>
<keyword evidence="7" id="KW-0735">Signal-anchor</keyword>
<evidence type="ECO:0000313" key="14">
    <source>
        <dbReference type="Proteomes" id="UP001054252"/>
    </source>
</evidence>
<evidence type="ECO:0000256" key="4">
    <source>
        <dbReference type="ARBA" id="ARBA00022723"/>
    </source>
</evidence>
<evidence type="ECO:0000313" key="13">
    <source>
        <dbReference type="EMBL" id="GKV37074.1"/>
    </source>
</evidence>
<keyword evidence="3" id="KW-0812">Transmembrane</keyword>
<evidence type="ECO:0000256" key="1">
    <source>
        <dbReference type="ARBA" id="ARBA00004167"/>
    </source>
</evidence>
<dbReference type="PANTHER" id="PTHR32285:SF206">
    <property type="entry name" value="PROTEIN TRICHOME BIREFRINGENCE-LIKE 37"/>
    <property type="match status" value="1"/>
</dbReference>
<dbReference type="InterPro" id="IPR007527">
    <property type="entry name" value="Znf_SWIM"/>
</dbReference>
<name>A0AAV5LJJ6_9ROSI</name>
<evidence type="ECO:0000256" key="8">
    <source>
        <dbReference type="ARBA" id="ARBA00022989"/>
    </source>
</evidence>
<dbReference type="GO" id="GO:0008270">
    <property type="term" value="F:zinc ion binding"/>
    <property type="evidence" value="ECO:0007669"/>
    <property type="project" value="UniProtKB-KW"/>
</dbReference>
<evidence type="ECO:0000256" key="11">
    <source>
        <dbReference type="SAM" id="MobiDB-lite"/>
    </source>
</evidence>
<dbReference type="InterPro" id="IPR025846">
    <property type="entry name" value="TBL_N"/>
</dbReference>
<comment type="subcellular location">
    <subcellularLocation>
        <location evidence="1">Membrane</location>
        <topology evidence="1">Single-pass membrane protein</topology>
    </subcellularLocation>
</comment>
<evidence type="ECO:0000256" key="3">
    <source>
        <dbReference type="ARBA" id="ARBA00022692"/>
    </source>
</evidence>
<feature type="domain" description="SWIM-type" evidence="12">
    <location>
        <begin position="214"/>
        <end position="246"/>
    </location>
</feature>
<dbReference type="GO" id="GO:0005794">
    <property type="term" value="C:Golgi apparatus"/>
    <property type="evidence" value="ECO:0007669"/>
    <property type="project" value="TreeGrafter"/>
</dbReference>
<dbReference type="Pfam" id="PF04434">
    <property type="entry name" value="SWIM"/>
    <property type="match status" value="1"/>
</dbReference>
<evidence type="ECO:0000256" key="9">
    <source>
        <dbReference type="ARBA" id="ARBA00023136"/>
    </source>
</evidence>
<dbReference type="InterPro" id="IPR006564">
    <property type="entry name" value="Znf_PMZ"/>
</dbReference>
<keyword evidence="5 10" id="KW-0863">Zinc-finger</keyword>
<dbReference type="SMART" id="SM00575">
    <property type="entry name" value="ZnF_PMZ"/>
    <property type="match status" value="1"/>
</dbReference>
<dbReference type="AlphaFoldDB" id="A0AAV5LJJ6"/>
<keyword evidence="9" id="KW-0472">Membrane</keyword>
<dbReference type="GO" id="GO:0016020">
    <property type="term" value="C:membrane"/>
    <property type="evidence" value="ECO:0007669"/>
    <property type="project" value="UniProtKB-SubCell"/>
</dbReference>
<dbReference type="EMBL" id="BPVZ01000120">
    <property type="protein sequence ID" value="GKV37074.1"/>
    <property type="molecule type" value="Genomic_DNA"/>
</dbReference>
<evidence type="ECO:0000256" key="7">
    <source>
        <dbReference type="ARBA" id="ARBA00022968"/>
    </source>
</evidence>